<dbReference type="PANTHER" id="PTHR21180:SF32">
    <property type="entry name" value="ENDONUCLEASE_EXONUCLEASE_PHOSPHATASE FAMILY DOMAIN-CONTAINING PROTEIN 1"/>
    <property type="match status" value="1"/>
</dbReference>
<proteinExistence type="predicted"/>
<gene>
    <name evidence="4" type="ORF">SAMN02745857_00305</name>
</gene>
<dbReference type="OrthoDB" id="8687931at2"/>
<sequence>MKKWLVALFSVFALMGSALAAVDINTANQQQLEAIKGIGPAKAKAIIDYRTAHGAFKTAEDIQQVPGIKGGTFKKIAPEITVGGKGAAPAPAGKASAPAKAAPTAAPKASAPAAKPAKK</sequence>
<keyword evidence="2" id="KW-0732">Signal</keyword>
<dbReference type="InterPro" id="IPR051675">
    <property type="entry name" value="Endo/Exo/Phosphatase_dom_1"/>
</dbReference>
<evidence type="ECO:0000313" key="4">
    <source>
        <dbReference type="EMBL" id="SMC16998.1"/>
    </source>
</evidence>
<evidence type="ECO:0000256" key="1">
    <source>
        <dbReference type="SAM" id="MobiDB-lite"/>
    </source>
</evidence>
<feature type="domain" description="Helix-hairpin-helix DNA-binding motif class 1" evidence="3">
    <location>
        <begin position="60"/>
        <end position="79"/>
    </location>
</feature>
<feature type="signal peptide" evidence="2">
    <location>
        <begin position="1"/>
        <end position="20"/>
    </location>
</feature>
<dbReference type="Pfam" id="PF12836">
    <property type="entry name" value="HHH_3"/>
    <property type="match status" value="1"/>
</dbReference>
<dbReference type="AlphaFoldDB" id="A0A1W1WZX6"/>
<dbReference type="RefSeq" id="WP_084088763.1">
    <property type="nucleotide sequence ID" value="NZ_FWXD01000001.1"/>
</dbReference>
<evidence type="ECO:0000259" key="3">
    <source>
        <dbReference type="SMART" id="SM00278"/>
    </source>
</evidence>
<evidence type="ECO:0000313" key="5">
    <source>
        <dbReference type="Proteomes" id="UP000192761"/>
    </source>
</evidence>
<dbReference type="Gene3D" id="1.10.150.280">
    <property type="entry name" value="AF1531-like domain"/>
    <property type="match status" value="1"/>
</dbReference>
<evidence type="ECO:0000256" key="2">
    <source>
        <dbReference type="SAM" id="SignalP"/>
    </source>
</evidence>
<dbReference type="GO" id="GO:0015627">
    <property type="term" value="C:type II protein secretion system complex"/>
    <property type="evidence" value="ECO:0007669"/>
    <property type="project" value="TreeGrafter"/>
</dbReference>
<feature type="compositionally biased region" description="Low complexity" evidence="1">
    <location>
        <begin position="87"/>
        <end position="119"/>
    </location>
</feature>
<dbReference type="InterPro" id="IPR004509">
    <property type="entry name" value="Competence_ComEA_HhH"/>
</dbReference>
<dbReference type="InterPro" id="IPR003583">
    <property type="entry name" value="Hlx-hairpin-Hlx_DNA-bd_motif"/>
</dbReference>
<dbReference type="PANTHER" id="PTHR21180">
    <property type="entry name" value="ENDONUCLEASE/EXONUCLEASE/PHOSPHATASE FAMILY DOMAIN-CONTAINING PROTEIN 1"/>
    <property type="match status" value="1"/>
</dbReference>
<dbReference type="EMBL" id="FWXD01000001">
    <property type="protein sequence ID" value="SMC16998.1"/>
    <property type="molecule type" value="Genomic_DNA"/>
</dbReference>
<accession>A0A1W1WZX6</accession>
<dbReference type="Proteomes" id="UP000192761">
    <property type="component" value="Unassembled WGS sequence"/>
</dbReference>
<dbReference type="GO" id="GO:0006281">
    <property type="term" value="P:DNA repair"/>
    <property type="evidence" value="ECO:0007669"/>
    <property type="project" value="InterPro"/>
</dbReference>
<protein>
    <submittedName>
        <fullName evidence="4">Competence protein ComEA</fullName>
    </submittedName>
</protein>
<keyword evidence="5" id="KW-1185">Reference proteome</keyword>
<dbReference type="NCBIfam" id="TIGR00426">
    <property type="entry name" value="competence protein ComEA helix-hairpin-helix repeat region"/>
    <property type="match status" value="1"/>
</dbReference>
<dbReference type="GO" id="GO:0003677">
    <property type="term" value="F:DNA binding"/>
    <property type="evidence" value="ECO:0007669"/>
    <property type="project" value="InterPro"/>
</dbReference>
<feature type="region of interest" description="Disordered" evidence="1">
    <location>
        <begin position="84"/>
        <end position="119"/>
    </location>
</feature>
<dbReference type="GO" id="GO:0015628">
    <property type="term" value="P:protein secretion by the type II secretion system"/>
    <property type="evidence" value="ECO:0007669"/>
    <property type="project" value="TreeGrafter"/>
</dbReference>
<feature type="domain" description="Helix-hairpin-helix DNA-binding motif class 1" evidence="3">
    <location>
        <begin position="30"/>
        <end position="49"/>
    </location>
</feature>
<dbReference type="STRING" id="1121001.SAMN02745857_00305"/>
<reference evidence="4 5" key="1">
    <citation type="submission" date="2017-04" db="EMBL/GenBank/DDBJ databases">
        <authorList>
            <person name="Afonso C.L."/>
            <person name="Miller P.J."/>
            <person name="Scott M.A."/>
            <person name="Spackman E."/>
            <person name="Goraichik I."/>
            <person name="Dimitrov K.M."/>
            <person name="Suarez D.L."/>
            <person name="Swayne D.E."/>
        </authorList>
    </citation>
    <scope>NUCLEOTIDE SEQUENCE [LARGE SCALE GENOMIC DNA]</scope>
    <source>
        <strain evidence="4 5">DSM 23236</strain>
    </source>
</reference>
<name>A0A1W1WZX6_9NEIS</name>
<organism evidence="4 5">
    <name type="scientific">Andreprevotia lacus DSM 23236</name>
    <dbReference type="NCBI Taxonomy" id="1121001"/>
    <lineage>
        <taxon>Bacteria</taxon>
        <taxon>Pseudomonadati</taxon>
        <taxon>Pseudomonadota</taxon>
        <taxon>Betaproteobacteria</taxon>
        <taxon>Neisseriales</taxon>
        <taxon>Chitinibacteraceae</taxon>
        <taxon>Andreprevotia</taxon>
    </lineage>
</organism>
<dbReference type="SUPFAM" id="SSF47781">
    <property type="entry name" value="RuvA domain 2-like"/>
    <property type="match status" value="1"/>
</dbReference>
<dbReference type="InterPro" id="IPR010994">
    <property type="entry name" value="RuvA_2-like"/>
</dbReference>
<dbReference type="SMART" id="SM00278">
    <property type="entry name" value="HhH1"/>
    <property type="match status" value="2"/>
</dbReference>
<feature type="chain" id="PRO_5010709675" evidence="2">
    <location>
        <begin position="21"/>
        <end position="119"/>
    </location>
</feature>